<dbReference type="Gene3D" id="3.30.830.10">
    <property type="entry name" value="Metalloenzyme, LuxS/M16 peptidase-like"/>
    <property type="match status" value="2"/>
</dbReference>
<evidence type="ECO:0000313" key="2">
    <source>
        <dbReference type="EMBL" id="XDK34201.1"/>
    </source>
</evidence>
<dbReference type="InterPro" id="IPR007863">
    <property type="entry name" value="Peptidase_M16_C"/>
</dbReference>
<dbReference type="PANTHER" id="PTHR11851">
    <property type="entry name" value="METALLOPROTEASE"/>
    <property type="match status" value="1"/>
</dbReference>
<dbReference type="SUPFAM" id="SSF63411">
    <property type="entry name" value="LuxS/MPP-like metallohydrolase"/>
    <property type="match status" value="2"/>
</dbReference>
<dbReference type="AlphaFoldDB" id="A0AB39HP97"/>
<dbReference type="InterPro" id="IPR011249">
    <property type="entry name" value="Metalloenz_LuxS/M16"/>
</dbReference>
<dbReference type="Pfam" id="PF05193">
    <property type="entry name" value="Peptidase_M16_C"/>
    <property type="match status" value="1"/>
</dbReference>
<dbReference type="NCBIfam" id="NF047422">
    <property type="entry name" value="YfmF_fam"/>
    <property type="match status" value="1"/>
</dbReference>
<feature type="domain" description="Peptidase M16 C-terminal" evidence="1">
    <location>
        <begin position="184"/>
        <end position="359"/>
    </location>
</feature>
<dbReference type="InterPro" id="IPR050361">
    <property type="entry name" value="MPP/UQCRC_Complex"/>
</dbReference>
<name>A0AB39HP97_9BACI</name>
<protein>
    <submittedName>
        <fullName evidence="2">M16 family metallopeptidase</fullName>
    </submittedName>
</protein>
<organism evidence="2">
    <name type="scientific">Ornithinibacillus sp. 4-3</name>
    <dbReference type="NCBI Taxonomy" id="3231488"/>
    <lineage>
        <taxon>Bacteria</taxon>
        <taxon>Bacillati</taxon>
        <taxon>Bacillota</taxon>
        <taxon>Bacilli</taxon>
        <taxon>Bacillales</taxon>
        <taxon>Bacillaceae</taxon>
        <taxon>Ornithinibacillus</taxon>
    </lineage>
</organism>
<dbReference type="RefSeq" id="WP_368654878.1">
    <property type="nucleotide sequence ID" value="NZ_CP162599.1"/>
</dbReference>
<dbReference type="PANTHER" id="PTHR11851:SF186">
    <property type="entry name" value="INACTIVE METALLOPROTEASE YMFF-RELATED"/>
    <property type="match status" value="1"/>
</dbReference>
<reference evidence="2" key="1">
    <citation type="submission" date="2024-07" db="EMBL/GenBank/DDBJ databases">
        <title>Halotolerant mesophilic bacterium Ornithinibacillus sp. 4-3, sp. nov., isolated from soil.</title>
        <authorList>
            <person name="Sidarenka A.V."/>
            <person name="Guliayeva D.E."/>
            <person name="Leanovich S.I."/>
            <person name="Hileuskaya K.S."/>
            <person name="Akhremchuk A.E."/>
            <person name="Sikolenko M.A."/>
            <person name="Valentovich L.N."/>
        </authorList>
    </citation>
    <scope>NUCLEOTIDE SEQUENCE</scope>
    <source>
        <strain evidence="2">4-3</strain>
    </source>
</reference>
<accession>A0AB39HP97</accession>
<gene>
    <name evidence="2" type="ORF">AB4Y30_07585</name>
</gene>
<dbReference type="GO" id="GO:0046872">
    <property type="term" value="F:metal ion binding"/>
    <property type="evidence" value="ECO:0007669"/>
    <property type="project" value="InterPro"/>
</dbReference>
<sequence>MTMIQEETMKLQGYHLHLVPTKKYKTITVVVKFKGILEREQITKRVLLPYILRKGTANYPTEKLFQEKLNQLYGAVLSIDGAKKGNQHILSFRLEFANQKYIADEASILDEAIRLLHEVIFSPSLEGEAFKQKTVEREKESLKQRIASIADDKMAYANQRLIDEMCENERFSIHSSGYMEDLEDIDAENMYAYYQSVIQEKMDIYVVGDIQKEAIVHSIRTSFDRENTLIATQAITPEEHTTSEVKEVIEKQDVQQAKLHIGYRTHTTYQSEDYFALQVFNGIFGGFPSSKLFINVREKNSLAYYASSRVESHKGLLFVISGIAPADYQKAREIIELQLQMMQSGDFTENDVEETKEQLINQILETLDHTQGIVEMLYQEVIGERDLPPHALIEGIKAVTREDIIQVANKIKQDTVYLLTDKGEVND</sequence>
<dbReference type="EMBL" id="CP162599">
    <property type="protein sequence ID" value="XDK34201.1"/>
    <property type="molecule type" value="Genomic_DNA"/>
</dbReference>
<proteinExistence type="predicted"/>
<evidence type="ECO:0000259" key="1">
    <source>
        <dbReference type="Pfam" id="PF05193"/>
    </source>
</evidence>